<dbReference type="PROSITE" id="PS50994">
    <property type="entry name" value="INTEGRASE"/>
    <property type="match status" value="1"/>
</dbReference>
<dbReference type="InterPro" id="IPR001584">
    <property type="entry name" value="Integrase_cat-core"/>
</dbReference>
<dbReference type="AlphaFoldDB" id="A0A2A4I1H2"/>
<dbReference type="InterPro" id="IPR036397">
    <property type="entry name" value="RNaseH_sf"/>
</dbReference>
<feature type="region of interest" description="Disordered" evidence="1">
    <location>
        <begin position="567"/>
        <end position="593"/>
    </location>
</feature>
<feature type="domain" description="Integrase catalytic" evidence="2">
    <location>
        <begin position="187"/>
        <end position="390"/>
    </location>
</feature>
<evidence type="ECO:0000313" key="4">
    <source>
        <dbReference type="Proteomes" id="UP000218784"/>
    </source>
</evidence>
<dbReference type="GO" id="GO:0015074">
    <property type="term" value="P:DNA integration"/>
    <property type="evidence" value="ECO:0007669"/>
    <property type="project" value="InterPro"/>
</dbReference>
<evidence type="ECO:0000256" key="1">
    <source>
        <dbReference type="SAM" id="MobiDB-lite"/>
    </source>
</evidence>
<gene>
    <name evidence="3" type="ORF">COA17_08020</name>
</gene>
<dbReference type="Proteomes" id="UP000218784">
    <property type="component" value="Unassembled WGS sequence"/>
</dbReference>
<protein>
    <recommendedName>
        <fullName evidence="2">Integrase catalytic domain-containing protein</fullName>
    </recommendedName>
</protein>
<sequence length="593" mass="66928">MVRSRQRCPMPDEVRGTSAGVELPAGPRTPAEEERWRVAYDRERRVRRILIDEKGPGRSRHSAAVAESKANGYSWRTLTDWCGRYTSDGLVGLLPRPKPTTRRGRLPDHIETAIEEAIDIAYLTPERGRITAVDRVFSTKVAQEDLVDIRTIKKRIRRRDPEAVTVAREGAKAARERFAPHGGGFLPASRPLEFSQTDHSILDLEVVHPLSRGVMGRPTLSIVIDIFTRVILAVMLSMRKPSSLLTAQVMTRAINPKARWLAGLGLDWIDWPFAGPMRRIHTDHGRDLTANPFEHGCDLLGIEHPTRRIGVPDDGGHVERMIRTVQAEMAELPGKTFSNVLMKAGYDSEGRACLSLEEAEKVIAIELYRYHHTVHSSTGYSPMEMWLANQAYQAPRRFEPDQVRCAFLPFITRKNIQQYGLQENYRRYNSPEVTCWIGRRHPQGGEFIFAYDEREEGWMQFFDPSTERYFPVPCTARLLTEDAVANLNRVKRENKGRRTPHAVNVKAEIEKQKVVSSARAAAKKALRAEQAGVIPTDMVVERPSHGPPEQPSTKPVVGEVAPAAPANVRGRPFADPDNVVPFPLSHIKSRWAR</sequence>
<evidence type="ECO:0000313" key="3">
    <source>
        <dbReference type="EMBL" id="PCG09778.1"/>
    </source>
</evidence>
<reference evidence="3 4" key="1">
    <citation type="submission" date="2017-09" db="EMBL/GenBank/DDBJ databases">
        <title>Sphingomonas ginsenosidimutans KACC 14949, whole genome shotgun sequence.</title>
        <authorList>
            <person name="Feng G."/>
            <person name="Zhu H."/>
        </authorList>
    </citation>
    <scope>NUCLEOTIDE SEQUENCE [LARGE SCALE GENOMIC DNA]</scope>
    <source>
        <strain evidence="3 4">KACC 14949</strain>
    </source>
</reference>
<evidence type="ECO:0000259" key="2">
    <source>
        <dbReference type="PROSITE" id="PS50994"/>
    </source>
</evidence>
<dbReference type="SUPFAM" id="SSF53098">
    <property type="entry name" value="Ribonuclease H-like"/>
    <property type="match status" value="1"/>
</dbReference>
<keyword evidence="4" id="KW-1185">Reference proteome</keyword>
<organism evidence="3 4">
    <name type="scientific">Sphingomonas ginsenosidimutans</name>
    <dbReference type="NCBI Taxonomy" id="862134"/>
    <lineage>
        <taxon>Bacteria</taxon>
        <taxon>Pseudomonadati</taxon>
        <taxon>Pseudomonadota</taxon>
        <taxon>Alphaproteobacteria</taxon>
        <taxon>Sphingomonadales</taxon>
        <taxon>Sphingomonadaceae</taxon>
        <taxon>Sphingomonas</taxon>
    </lineage>
</organism>
<dbReference type="Gene3D" id="3.30.420.10">
    <property type="entry name" value="Ribonuclease H-like superfamily/Ribonuclease H"/>
    <property type="match status" value="1"/>
</dbReference>
<proteinExistence type="predicted"/>
<feature type="region of interest" description="Disordered" evidence="1">
    <location>
        <begin position="1"/>
        <end position="32"/>
    </location>
</feature>
<accession>A0A2A4I1H2</accession>
<name>A0A2A4I1H2_9SPHN</name>
<dbReference type="InterPro" id="IPR012337">
    <property type="entry name" value="RNaseH-like_sf"/>
</dbReference>
<dbReference type="EMBL" id="NWVD01000002">
    <property type="protein sequence ID" value="PCG09778.1"/>
    <property type="molecule type" value="Genomic_DNA"/>
</dbReference>
<dbReference type="GO" id="GO:0003676">
    <property type="term" value="F:nucleic acid binding"/>
    <property type="evidence" value="ECO:0007669"/>
    <property type="project" value="InterPro"/>
</dbReference>
<comment type="caution">
    <text evidence="3">The sequence shown here is derived from an EMBL/GenBank/DDBJ whole genome shotgun (WGS) entry which is preliminary data.</text>
</comment>